<keyword evidence="2" id="KW-1185">Reference proteome</keyword>
<feature type="region of interest" description="Disordered" evidence="1">
    <location>
        <begin position="1"/>
        <end position="20"/>
    </location>
</feature>
<evidence type="ECO:0000313" key="3">
    <source>
        <dbReference type="WBParaSite" id="nRc.2.0.1.t14440-RA"/>
    </source>
</evidence>
<organism evidence="2 3">
    <name type="scientific">Romanomermis culicivorax</name>
    <name type="common">Nematode worm</name>
    <dbReference type="NCBI Taxonomy" id="13658"/>
    <lineage>
        <taxon>Eukaryota</taxon>
        <taxon>Metazoa</taxon>
        <taxon>Ecdysozoa</taxon>
        <taxon>Nematoda</taxon>
        <taxon>Enoplea</taxon>
        <taxon>Dorylaimia</taxon>
        <taxon>Mermithida</taxon>
        <taxon>Mermithoidea</taxon>
        <taxon>Mermithidae</taxon>
        <taxon>Romanomermis</taxon>
    </lineage>
</organism>
<protein>
    <submittedName>
        <fullName evidence="3">Uncharacterized protein</fullName>
    </submittedName>
</protein>
<accession>A0A915IKU8</accession>
<reference evidence="3" key="1">
    <citation type="submission" date="2022-11" db="UniProtKB">
        <authorList>
            <consortium name="WormBaseParasite"/>
        </authorList>
    </citation>
    <scope>IDENTIFICATION</scope>
</reference>
<name>A0A915IKU8_ROMCU</name>
<dbReference type="WBParaSite" id="nRc.2.0.1.t14440-RA">
    <property type="protein sequence ID" value="nRc.2.0.1.t14440-RA"/>
    <property type="gene ID" value="nRc.2.0.1.g14440"/>
</dbReference>
<dbReference type="AlphaFoldDB" id="A0A915IKU8"/>
<evidence type="ECO:0000313" key="2">
    <source>
        <dbReference type="Proteomes" id="UP000887565"/>
    </source>
</evidence>
<dbReference type="Proteomes" id="UP000887565">
    <property type="component" value="Unplaced"/>
</dbReference>
<evidence type="ECO:0000256" key="1">
    <source>
        <dbReference type="SAM" id="MobiDB-lite"/>
    </source>
</evidence>
<sequence>MSHSERRNVKNKRQKSEDETKDVLSFGVIVKNQCLTTLNDLYIQGLWIVKHKGHSPQECPKLTTCKK</sequence>
<proteinExistence type="predicted"/>